<dbReference type="RefSeq" id="WP_006785304.1">
    <property type="nucleotide sequence ID" value="NZ_CABJBH010000015.1"/>
</dbReference>
<dbReference type="OrthoDB" id="9798978at2"/>
<dbReference type="NCBIfam" id="TIGR00722">
    <property type="entry name" value="ttdA_fumA_fumB"/>
    <property type="match status" value="1"/>
</dbReference>
<keyword evidence="4" id="KW-0408">Iron</keyword>
<dbReference type="PANTHER" id="PTHR30389">
    <property type="entry name" value="FUMARATE HYDRATASE-RELATED"/>
    <property type="match status" value="1"/>
</dbReference>
<proteinExistence type="inferred from homology"/>
<evidence type="ECO:0000313" key="7">
    <source>
        <dbReference type="EMBL" id="MTK21011.1"/>
    </source>
</evidence>
<dbReference type="EMBL" id="WMQE01000011">
    <property type="protein sequence ID" value="MTK21011.1"/>
    <property type="molecule type" value="Genomic_DNA"/>
</dbReference>
<keyword evidence="2" id="KW-0004">4Fe-4S</keyword>
<dbReference type="GeneID" id="60057959"/>
<dbReference type="InterPro" id="IPR051208">
    <property type="entry name" value="Class-I_Fumarase/Tartrate_DH"/>
</dbReference>
<sequence length="279" mass="30471">MKKLEVSSIIPKIEQMCIEANYYASHSLFNTLRMAKDVETSTLGKTILSQIIENDEIASKDHVPMCQDTGIVVVFVEIGHELQLIGNLEAAIHEGIRRGYEKGYLRKSVVAHPLHRINTKDNTPAIIHYNFTEGDQLKITIAPKGAGSENVSAISMLKPSDGYEGVKRFVIDTVLKAGGNPCPPIIVGIGIGGNFEKCALLSKQALMREIKDQSQDEIAAKLETELLKEINELNIGPMGFGGVTTALAVKVNTYPCHIASLPVAVNIQCHASRHLTEIF</sequence>
<dbReference type="Proteomes" id="UP000487649">
    <property type="component" value="Unassembled WGS sequence"/>
</dbReference>
<keyword evidence="5" id="KW-0411">Iron-sulfur</keyword>
<dbReference type="InterPro" id="IPR004646">
    <property type="entry name" value="Fe-S_hydro-lyase_TtdA-typ_cat"/>
</dbReference>
<evidence type="ECO:0000256" key="4">
    <source>
        <dbReference type="ARBA" id="ARBA00023004"/>
    </source>
</evidence>
<name>A0A173THN8_9FIRM</name>
<dbReference type="GO" id="GO:0004333">
    <property type="term" value="F:fumarate hydratase activity"/>
    <property type="evidence" value="ECO:0007669"/>
    <property type="project" value="UniProtKB-EC"/>
</dbReference>
<comment type="similarity">
    <text evidence="1">Belongs to the class-I fumarase family.</text>
</comment>
<dbReference type="AlphaFoldDB" id="A0A173THN8"/>
<reference evidence="7 8" key="1">
    <citation type="journal article" date="2019" name="Nat. Med.">
        <title>A library of human gut bacterial isolates paired with longitudinal multiomics data enables mechanistic microbiome research.</title>
        <authorList>
            <person name="Poyet M."/>
            <person name="Groussin M."/>
            <person name="Gibbons S.M."/>
            <person name="Avila-Pacheco J."/>
            <person name="Jiang X."/>
            <person name="Kearney S.M."/>
            <person name="Perrotta A.R."/>
            <person name="Berdy B."/>
            <person name="Zhao S."/>
            <person name="Lieberman T.D."/>
            <person name="Swanson P.K."/>
            <person name="Smith M."/>
            <person name="Roesemann S."/>
            <person name="Alexander J.E."/>
            <person name="Rich S.A."/>
            <person name="Livny J."/>
            <person name="Vlamakis H."/>
            <person name="Clish C."/>
            <person name="Bullock K."/>
            <person name="Deik A."/>
            <person name="Scott J."/>
            <person name="Pierce K.A."/>
            <person name="Xavier R.J."/>
            <person name="Alm E.J."/>
        </authorList>
    </citation>
    <scope>NUCLEOTIDE SEQUENCE [LARGE SCALE GENOMIC DNA]</scope>
    <source>
        <strain evidence="7 8">BIOML-A198</strain>
    </source>
</reference>
<organism evidence="7 8">
    <name type="scientific">Turicibacter sanguinis</name>
    <dbReference type="NCBI Taxonomy" id="154288"/>
    <lineage>
        <taxon>Bacteria</taxon>
        <taxon>Bacillati</taxon>
        <taxon>Bacillota</taxon>
        <taxon>Erysipelotrichia</taxon>
        <taxon>Erysipelotrichales</taxon>
        <taxon>Turicibacteraceae</taxon>
        <taxon>Turicibacter</taxon>
    </lineage>
</organism>
<keyword evidence="3" id="KW-0479">Metal-binding</keyword>
<evidence type="ECO:0000256" key="5">
    <source>
        <dbReference type="ARBA" id="ARBA00023014"/>
    </source>
</evidence>
<evidence type="ECO:0000256" key="6">
    <source>
        <dbReference type="ARBA" id="ARBA00023239"/>
    </source>
</evidence>
<evidence type="ECO:0000256" key="2">
    <source>
        <dbReference type="ARBA" id="ARBA00022485"/>
    </source>
</evidence>
<gene>
    <name evidence="7" type="ORF">GMA92_06225</name>
</gene>
<dbReference type="GO" id="GO:0046872">
    <property type="term" value="F:metal ion binding"/>
    <property type="evidence" value="ECO:0007669"/>
    <property type="project" value="UniProtKB-KW"/>
</dbReference>
<comment type="caution">
    <text evidence="7">The sequence shown here is derived from an EMBL/GenBank/DDBJ whole genome shotgun (WGS) entry which is preliminary data.</text>
</comment>
<evidence type="ECO:0000313" key="8">
    <source>
        <dbReference type="Proteomes" id="UP000487649"/>
    </source>
</evidence>
<dbReference type="PANTHER" id="PTHR30389:SF17">
    <property type="entry name" value="L(+)-TARTRATE DEHYDRATASE SUBUNIT ALPHA-RELATED"/>
    <property type="match status" value="1"/>
</dbReference>
<evidence type="ECO:0000256" key="3">
    <source>
        <dbReference type="ARBA" id="ARBA00022723"/>
    </source>
</evidence>
<dbReference type="NCBIfam" id="NF004885">
    <property type="entry name" value="PRK06246.1"/>
    <property type="match status" value="1"/>
</dbReference>
<protein>
    <submittedName>
        <fullName evidence="7">Fumarate hydratase</fullName>
        <ecNumber evidence="7">4.2.1.2</ecNumber>
    </submittedName>
</protein>
<dbReference type="GO" id="GO:0051539">
    <property type="term" value="F:4 iron, 4 sulfur cluster binding"/>
    <property type="evidence" value="ECO:0007669"/>
    <property type="project" value="UniProtKB-KW"/>
</dbReference>
<dbReference type="Pfam" id="PF05681">
    <property type="entry name" value="Fumerase"/>
    <property type="match status" value="1"/>
</dbReference>
<accession>A0A173THN8</accession>
<keyword evidence="6 7" id="KW-0456">Lyase</keyword>
<dbReference type="EC" id="4.2.1.2" evidence="7"/>
<evidence type="ECO:0000256" key="1">
    <source>
        <dbReference type="ARBA" id="ARBA00008876"/>
    </source>
</evidence>